<dbReference type="OrthoDB" id="9775929at2"/>
<keyword evidence="3" id="KW-0808">Transferase</keyword>
<dbReference type="InterPro" id="IPR005790">
    <property type="entry name" value="DNA_polIII_delta"/>
</dbReference>
<evidence type="ECO:0000313" key="11">
    <source>
        <dbReference type="EMBL" id="KGR83504.1"/>
    </source>
</evidence>
<dbReference type="EMBL" id="JPVP01000058">
    <property type="protein sequence ID" value="KGR83504.1"/>
    <property type="molecule type" value="Genomic_DNA"/>
</dbReference>
<comment type="similarity">
    <text evidence="7">Belongs to the DNA polymerase HolA subunit family.</text>
</comment>
<keyword evidence="6" id="KW-0239">DNA-directed DNA polymerase</keyword>
<keyword evidence="12" id="KW-1185">Reference proteome</keyword>
<comment type="catalytic activity">
    <reaction evidence="8">
        <text>DNA(n) + a 2'-deoxyribonucleoside 5'-triphosphate = DNA(n+1) + diphosphate</text>
        <dbReference type="Rhea" id="RHEA:22508"/>
        <dbReference type="Rhea" id="RHEA-COMP:17339"/>
        <dbReference type="Rhea" id="RHEA-COMP:17340"/>
        <dbReference type="ChEBI" id="CHEBI:33019"/>
        <dbReference type="ChEBI" id="CHEBI:61560"/>
        <dbReference type="ChEBI" id="CHEBI:173112"/>
        <dbReference type="EC" id="2.7.7.7"/>
    </reaction>
</comment>
<dbReference type="Gene3D" id="1.10.8.60">
    <property type="match status" value="1"/>
</dbReference>
<evidence type="ECO:0000259" key="10">
    <source>
        <dbReference type="Pfam" id="PF21694"/>
    </source>
</evidence>
<evidence type="ECO:0000256" key="6">
    <source>
        <dbReference type="ARBA" id="ARBA00022932"/>
    </source>
</evidence>
<evidence type="ECO:0000256" key="4">
    <source>
        <dbReference type="ARBA" id="ARBA00022695"/>
    </source>
</evidence>
<dbReference type="Proteomes" id="UP000030437">
    <property type="component" value="Unassembled WGS sequence"/>
</dbReference>
<evidence type="ECO:0000256" key="7">
    <source>
        <dbReference type="ARBA" id="ARBA00034754"/>
    </source>
</evidence>
<dbReference type="PANTHER" id="PTHR34388:SF1">
    <property type="entry name" value="DNA POLYMERASE III SUBUNIT DELTA"/>
    <property type="match status" value="1"/>
</dbReference>
<feature type="domain" description="DNA polymerase III delta subunit-like C-terminal" evidence="10">
    <location>
        <begin position="216"/>
        <end position="335"/>
    </location>
</feature>
<evidence type="ECO:0000256" key="3">
    <source>
        <dbReference type="ARBA" id="ARBA00022679"/>
    </source>
</evidence>
<evidence type="ECO:0000259" key="9">
    <source>
        <dbReference type="Pfam" id="PF06144"/>
    </source>
</evidence>
<dbReference type="PANTHER" id="PTHR34388">
    <property type="entry name" value="DNA POLYMERASE III SUBUNIT DELTA"/>
    <property type="match status" value="1"/>
</dbReference>
<dbReference type="InterPro" id="IPR008921">
    <property type="entry name" value="DNA_pol3_clamp-load_cplx_C"/>
</dbReference>
<dbReference type="eggNOG" id="COG1466">
    <property type="taxonomic scope" value="Bacteria"/>
</dbReference>
<proteinExistence type="inferred from homology"/>
<evidence type="ECO:0000256" key="1">
    <source>
        <dbReference type="ARBA" id="ARBA00012417"/>
    </source>
</evidence>
<evidence type="ECO:0000256" key="8">
    <source>
        <dbReference type="ARBA" id="ARBA00049244"/>
    </source>
</evidence>
<dbReference type="Pfam" id="PF06144">
    <property type="entry name" value="DNA_pol3_delta"/>
    <property type="match status" value="1"/>
</dbReference>
<dbReference type="RefSeq" id="WP_036156740.1">
    <property type="nucleotide sequence ID" value="NZ_AVCX01000003.1"/>
</dbReference>
<organism evidence="11 12">
    <name type="scientific">Lysinibacillus odysseyi 34hs-1 = NBRC 100172</name>
    <dbReference type="NCBI Taxonomy" id="1220589"/>
    <lineage>
        <taxon>Bacteria</taxon>
        <taxon>Bacillati</taxon>
        <taxon>Bacillota</taxon>
        <taxon>Bacilli</taxon>
        <taxon>Bacillales</taxon>
        <taxon>Bacillaceae</taxon>
        <taxon>Lysinibacillus</taxon>
    </lineage>
</organism>
<keyword evidence="4" id="KW-0548">Nucleotidyltransferase</keyword>
<dbReference type="InterPro" id="IPR010372">
    <property type="entry name" value="DNA_pol3_delta_N"/>
</dbReference>
<feature type="domain" description="DNA polymerase III delta N-terminal" evidence="9">
    <location>
        <begin position="19"/>
        <end position="143"/>
    </location>
</feature>
<name>A0A0A3IFK3_9BACI</name>
<dbReference type="Pfam" id="PF21694">
    <property type="entry name" value="DNA_pol3_delta_C"/>
    <property type="match status" value="1"/>
</dbReference>
<dbReference type="InterPro" id="IPR027417">
    <property type="entry name" value="P-loop_NTPase"/>
</dbReference>
<dbReference type="SUPFAM" id="SSF48019">
    <property type="entry name" value="post-AAA+ oligomerization domain-like"/>
    <property type="match status" value="1"/>
</dbReference>
<dbReference type="Gene3D" id="3.40.50.300">
    <property type="entry name" value="P-loop containing nucleotide triphosphate hydrolases"/>
    <property type="match status" value="1"/>
</dbReference>
<comment type="caution">
    <text evidence="11">The sequence shown here is derived from an EMBL/GenBank/DDBJ whole genome shotgun (WGS) entry which is preliminary data.</text>
</comment>
<dbReference type="GO" id="GO:0003677">
    <property type="term" value="F:DNA binding"/>
    <property type="evidence" value="ECO:0007669"/>
    <property type="project" value="InterPro"/>
</dbReference>
<dbReference type="GO" id="GO:0006261">
    <property type="term" value="P:DNA-templated DNA replication"/>
    <property type="evidence" value="ECO:0007669"/>
    <property type="project" value="TreeGrafter"/>
</dbReference>
<dbReference type="Gene3D" id="1.20.272.10">
    <property type="match status" value="1"/>
</dbReference>
<dbReference type="EC" id="2.7.7.7" evidence="1"/>
<dbReference type="GO" id="GO:0003887">
    <property type="term" value="F:DNA-directed DNA polymerase activity"/>
    <property type="evidence" value="ECO:0007669"/>
    <property type="project" value="UniProtKB-KW"/>
</dbReference>
<dbReference type="SUPFAM" id="SSF52540">
    <property type="entry name" value="P-loop containing nucleoside triphosphate hydrolases"/>
    <property type="match status" value="1"/>
</dbReference>
<evidence type="ECO:0000256" key="2">
    <source>
        <dbReference type="ARBA" id="ARBA00017703"/>
    </source>
</evidence>
<keyword evidence="5" id="KW-0235">DNA replication</keyword>
<dbReference type="NCBIfam" id="TIGR01128">
    <property type="entry name" value="holA"/>
    <property type="match status" value="1"/>
</dbReference>
<evidence type="ECO:0000256" key="5">
    <source>
        <dbReference type="ARBA" id="ARBA00022705"/>
    </source>
</evidence>
<reference evidence="11 12" key="1">
    <citation type="submission" date="2014-02" db="EMBL/GenBank/DDBJ databases">
        <title>Draft genome sequence of Lysinibacillus odysseyi NBRC 100172.</title>
        <authorList>
            <person name="Zhang F."/>
            <person name="Wang G."/>
            <person name="Zhang L."/>
        </authorList>
    </citation>
    <scope>NUCLEOTIDE SEQUENCE [LARGE SCALE GENOMIC DNA]</scope>
    <source>
        <strain evidence="11 12">NBRC 100172</strain>
    </source>
</reference>
<dbReference type="AlphaFoldDB" id="A0A0A3IFK3"/>
<dbReference type="STRING" id="1220589.CD32_16910"/>
<dbReference type="GO" id="GO:0009360">
    <property type="term" value="C:DNA polymerase III complex"/>
    <property type="evidence" value="ECO:0007669"/>
    <property type="project" value="InterPro"/>
</dbReference>
<evidence type="ECO:0000313" key="12">
    <source>
        <dbReference type="Proteomes" id="UP000030437"/>
    </source>
</evidence>
<sequence length="337" mass="38717">MSFTKVWQNIKNGQLAPVYLLVGEESYFIDETVKRLKKAIGTEEEADIMQFDLNEQPLDYVIDEADTIPFFTERKLIIAKNASFMKAAEKGKEKIDHNISRLEAWLSNPSDTAVTVFIAPYEKLDERKKVTKLMKLKALVLDAVTPQDNDLYSWIKTEVNGYGKDISDEAAVKLVEMVGANMLQLQMEIEKLSLYLGKEIEITATLIEELVAKTLEHDAFKMLNAYLSRNQKEALAIYHDLLRQKEEPIALVGLLASNIRTMSNVFYLSKKGYAQHQIAKQLKIHPYRVKMMLEQRHKPSEQRLLQALYSLADVDLQLKSVSGNRERFLEMFLLKPL</sequence>
<dbReference type="InterPro" id="IPR048466">
    <property type="entry name" value="DNA_pol3_delta-like_C"/>
</dbReference>
<accession>A0A0A3IFK3</accession>
<protein>
    <recommendedName>
        <fullName evidence="2">DNA polymerase III subunit delta</fullName>
        <ecNumber evidence="1">2.7.7.7</ecNumber>
    </recommendedName>
</protein>
<gene>
    <name evidence="11" type="ORF">CD32_16910</name>
</gene>